<feature type="transmembrane region" description="Helical" evidence="1">
    <location>
        <begin position="120"/>
        <end position="140"/>
    </location>
</feature>
<feature type="transmembrane region" description="Helical" evidence="1">
    <location>
        <begin position="427"/>
        <end position="449"/>
    </location>
</feature>
<keyword evidence="1" id="KW-1133">Transmembrane helix</keyword>
<evidence type="ECO:0000313" key="2">
    <source>
        <dbReference type="EMBL" id="XCG72225.1"/>
    </source>
</evidence>
<feature type="transmembrane region" description="Helical" evidence="1">
    <location>
        <begin position="228"/>
        <end position="246"/>
    </location>
</feature>
<name>A0AAU8DYT2_9PSED</name>
<reference evidence="2" key="1">
    <citation type="submission" date="2024-06" db="EMBL/GenBank/DDBJ databases">
        <title>The Caenorhabditis elegans bacterial microbiome influences microsporidia infection through nutrient limitation and inhibiting parasite invasion.</title>
        <authorList>
            <person name="Tamim El Jarkass H."/>
            <person name="Castelblanco S."/>
            <person name="Kaur M."/>
            <person name="Wan Y.C."/>
            <person name="Ellis A.E."/>
            <person name="Sheldon R.D."/>
            <person name="Lien E.C."/>
            <person name="Burton N.O."/>
            <person name="Wright G.D."/>
            <person name="Reinke A.W."/>
        </authorList>
    </citation>
    <scope>NUCLEOTIDE SEQUENCE</scope>
    <source>
        <strain evidence="2">MYb327</strain>
    </source>
</reference>
<keyword evidence="1" id="KW-0812">Transmembrane</keyword>
<gene>
    <name evidence="2" type="ORF">ABVN21_15785</name>
</gene>
<protein>
    <recommendedName>
        <fullName evidence="3">Sugar translocase</fullName>
    </recommendedName>
</protein>
<keyword evidence="1" id="KW-0472">Membrane</keyword>
<dbReference type="AlphaFoldDB" id="A0AAU8DYT2"/>
<organism evidence="2">
    <name type="scientific">Pseudomonas sp. MYb327</name>
    <dbReference type="NCBI Taxonomy" id="2745230"/>
    <lineage>
        <taxon>Bacteria</taxon>
        <taxon>Pseudomonadati</taxon>
        <taxon>Pseudomonadota</taxon>
        <taxon>Gammaproteobacteria</taxon>
        <taxon>Pseudomonadales</taxon>
        <taxon>Pseudomonadaceae</taxon>
        <taxon>Pseudomonas</taxon>
    </lineage>
</organism>
<feature type="transmembrane region" description="Helical" evidence="1">
    <location>
        <begin position="20"/>
        <end position="37"/>
    </location>
</feature>
<feature type="transmembrane region" description="Helical" evidence="1">
    <location>
        <begin position="393"/>
        <end position="421"/>
    </location>
</feature>
<feature type="transmembrane region" description="Helical" evidence="1">
    <location>
        <begin position="348"/>
        <end position="372"/>
    </location>
</feature>
<dbReference type="EMBL" id="CP159258">
    <property type="protein sequence ID" value="XCG72225.1"/>
    <property type="molecule type" value="Genomic_DNA"/>
</dbReference>
<feature type="transmembrane region" description="Helical" evidence="1">
    <location>
        <begin position="160"/>
        <end position="184"/>
    </location>
</feature>
<proteinExistence type="predicted"/>
<feature type="transmembrane region" description="Helical" evidence="1">
    <location>
        <begin position="258"/>
        <end position="276"/>
    </location>
</feature>
<sequence>MMNLKNSRLEMSSAFIGRSLRAVFIVGIPLLLAYYLLGLNHWDMSVPLIYGDHDEIWQLVLTKVLKDTGWVLYNPYLGAPDIASWHHNAAAQTSALHSILMLALSPMIDDAVRLQQTYYFLNFALISVCSYVAGRLLGINRLSSFCMGVLFAFTSFRINYMFWVFITDYFVIPLSIVSIVFIFTGRFESSFQSERLSAKSKIFSLFRDRFFLLCILFVVLTALSDGYYAFFTLLLLGFAVGSRTLLGGWRHPIKLIPGLTLILALLLTSLMLQLPLTNYKKSHYDEFYPNGVIDSSLIKQPFEAEVYSTSLKMMIAPIGQHRIQAMNDAGQTMIKSSDEARAFKSYQAVVPLGSLGSLLLAFSLIIVAIPSFKKVIDSRLSTFSRDRQALSDSILSISSFIFICSIFGGVGTLIALVFPTIRAYDRFPIFLLFVLYLGAGFVATIAMDASGRTKKMIIKVVVVLITCLALYDQTPTDSFKGKEPAAAKFLAERNFVHNLESALPSGAMVYQYPYSQYLRENKYYGWGSFAHVRTYLHSNSIRWSNGGAKNSPADNWNNRISKLPFTQLLTEVQAVGFKSVVIDRTVVKDDEYSRIYNQLHDLGYTVTEDKPSGFSVVALQDPGYRITYDKQFTNIESLYVTSKDVVGRTSFPTLLDADKVKAFIDGYEGELPITITRNEHLELFVDSVTLFKGTGDTPVAPYSDMKGSLECELNPEVDTNTAKTLSLTLTNRSFFRWTLGSGSYPIKIGYHTESADGALVVWDNGYRVSLNGDMNPGESKTVKVPFQSIHMPGDKPLTNDQHLRFALVQDGSAWFAEISCVVKN</sequence>
<evidence type="ECO:0008006" key="3">
    <source>
        <dbReference type="Google" id="ProtNLM"/>
    </source>
</evidence>
<accession>A0AAU8DYT2</accession>
<evidence type="ECO:0000256" key="1">
    <source>
        <dbReference type="SAM" id="Phobius"/>
    </source>
</evidence>
<dbReference type="RefSeq" id="WP_339552720.1">
    <property type="nucleotide sequence ID" value="NZ_CP159258.1"/>
</dbReference>